<reference evidence="2 3" key="1">
    <citation type="submission" date="2016-07" db="EMBL/GenBank/DDBJ databases">
        <title>Pervasive Adenine N6-methylation of Active Genes in Fungi.</title>
        <authorList>
            <consortium name="DOE Joint Genome Institute"/>
            <person name="Mondo S.J."/>
            <person name="Dannebaum R.O."/>
            <person name="Kuo R.C."/>
            <person name="Labutti K."/>
            <person name="Haridas S."/>
            <person name="Kuo A."/>
            <person name="Salamov A."/>
            <person name="Ahrendt S.R."/>
            <person name="Lipzen A."/>
            <person name="Sullivan W."/>
            <person name="Andreopoulos W.B."/>
            <person name="Clum A."/>
            <person name="Lindquist E."/>
            <person name="Daum C."/>
            <person name="Ramamoorthy G.K."/>
            <person name="Gryganskyi A."/>
            <person name="Culley D."/>
            <person name="Magnuson J.K."/>
            <person name="James T.Y."/>
            <person name="O'Malley M.A."/>
            <person name="Stajich J.E."/>
            <person name="Spatafora J.W."/>
            <person name="Visel A."/>
            <person name="Grigoriev I.V."/>
        </authorList>
    </citation>
    <scope>NUCLEOTIDE SEQUENCE [LARGE SCALE GENOMIC DNA]</scope>
    <source>
        <strain evidence="2 3">CBS 115471</strain>
    </source>
</reference>
<dbReference type="Proteomes" id="UP000193144">
    <property type="component" value="Unassembled WGS sequence"/>
</dbReference>
<protein>
    <submittedName>
        <fullName evidence="2">Uncharacterized protein</fullName>
    </submittedName>
</protein>
<evidence type="ECO:0000313" key="3">
    <source>
        <dbReference type="Proteomes" id="UP000193144"/>
    </source>
</evidence>
<gene>
    <name evidence="2" type="ORF">BCR34DRAFT_595092</name>
</gene>
<organism evidence="2 3">
    <name type="scientific">Clohesyomyces aquaticus</name>
    <dbReference type="NCBI Taxonomy" id="1231657"/>
    <lineage>
        <taxon>Eukaryota</taxon>
        <taxon>Fungi</taxon>
        <taxon>Dikarya</taxon>
        <taxon>Ascomycota</taxon>
        <taxon>Pezizomycotina</taxon>
        <taxon>Dothideomycetes</taxon>
        <taxon>Pleosporomycetidae</taxon>
        <taxon>Pleosporales</taxon>
        <taxon>Lindgomycetaceae</taxon>
        <taxon>Clohesyomyces</taxon>
    </lineage>
</organism>
<comment type="caution">
    <text evidence="2">The sequence shown here is derived from an EMBL/GenBank/DDBJ whole genome shotgun (WGS) entry which is preliminary data.</text>
</comment>
<sequence length="217" mass="24274">MPLWFERPLSLASPPASFLLFTISRSIASNFSAPHHFSPSSSIVLWSCARRCPSWFARPLPLASAPTSFHLLLTIPTSVGSTFSAPHYFSPSTTARTKQGTLINPLISQPELAPHAQWEARSLNTARFLQHHPRSHPALASRVGDDKQPARCPSPSTPPSFPMQRMLPMRGGEQVAHTPPLSFNFRLRFFCHSRNQQRDTSTATLPREFEHKRVNDS</sequence>
<evidence type="ECO:0000256" key="1">
    <source>
        <dbReference type="SAM" id="MobiDB-lite"/>
    </source>
</evidence>
<feature type="region of interest" description="Disordered" evidence="1">
    <location>
        <begin position="133"/>
        <end position="162"/>
    </location>
</feature>
<name>A0A1Y1XWT9_9PLEO</name>
<keyword evidence="3" id="KW-1185">Reference proteome</keyword>
<proteinExistence type="predicted"/>
<accession>A0A1Y1XWT9</accession>
<dbReference type="EMBL" id="MCFA01000563">
    <property type="protein sequence ID" value="ORX90192.1"/>
    <property type="molecule type" value="Genomic_DNA"/>
</dbReference>
<evidence type="ECO:0000313" key="2">
    <source>
        <dbReference type="EMBL" id="ORX90192.1"/>
    </source>
</evidence>
<dbReference type="AlphaFoldDB" id="A0A1Y1XWT9"/>